<feature type="region of interest" description="Disordered" evidence="1">
    <location>
        <begin position="132"/>
        <end position="186"/>
    </location>
</feature>
<dbReference type="KEGG" id="phet:94291788"/>
<sequence length="1119" mass="117840">MPASSPGATGGVKSALLMDSVSLTRELSKNCASRRGSATSWLHPLSSTEVIDAVFPHNPLFPRHKQRTSSGEDTMMNGIATTGSLSLLSATETSPFQAQESRSCKSRSDSTSITSAGRRECRNYRGYMRLAGLLTRRGNKKSRKSLAPSGTASQTRSTGSGSQGTMMDDPHGTGLRNPLQPSDINGGACVITQELHFDDGESDWPSPSSPLAFPMSSERVCNVPSGTSSVSRRLSAANDTLPSRTRRDLSVSPLILPSSRTTQPAVLRRDDTGATHNAGLDTSGAQFVPLGSTYLGNRNGSPSRLQQSCDSGVYDEKVAGSVTLRMGPLRHRPVSGGSLSRSTSQSVGLIASTRSPQGQSPSRKAGDSQISQYTLMNPRSVRDAKMALLRASQQVSGCPLRGSRNHSFGRSHSNTSVCGLERMSHRATKTRSSSGEKRLERAVTGVLPGGGRDMSSHSMAVMDEEMMPISVALNCVCSSPTPSGMFSPPIASTQDPSSARLEQNMSIGEQRGRFNRADDNPLLEVMETSGCVSQGAYEVGHDTFWFPSVSHRVTRGHMDGASPPESPSQHSSSTRCGVFHPPRMPRGFYSLSRTGGYDSDSDGEEESRERERHRNRVDEVLRQLNGTIRSTTVDDKLVVTSVHHSSPGPSVRDAALRADVSQVENNCANGWGGGLVTSGGTTTTSGGYANMSTTVNTNGGGGWDGGGWLGVGGAVSSEEWYSRMRKKAEEDERAEAAAAAAAAATATAAAITVDATPTSSTSSGTLVPAHIPSVTITTHRRLSTRSETHMPAVDRTKEEKGPLSTTMSKIKPSSPSTKSTALSPKTLQSPQPVTSSAVVSTGEGFGQILRPNDTLRMQLSHTCAALSSTTDAKGDASAEDLPYSTPQPCVTPAAVSLNAEPYTEPPKFGCAPESGVAEPCLHHSGISTSAGCSSSTGGPPAALALARSSSKQPPENITPTPTPNSFASMPPIRHRQPNFQRRFLALEVSRTASNKAPVNPKSPGQPTLSGFFTSVSARIRDSKRLSLTSPNVAQVLPSATEATPMRDVSLPDVGANAHSSAPMEAQTRGELRRSPSAPAGLLKNPPIKRPPLGCVRPVDKSPPSSSGPSVIHSSTRLSL</sequence>
<feature type="compositionally biased region" description="Low complexity" evidence="1">
    <location>
        <begin position="335"/>
        <end position="348"/>
    </location>
</feature>
<feature type="compositionally biased region" description="Low complexity" evidence="1">
    <location>
        <begin position="149"/>
        <end position="165"/>
    </location>
</feature>
<feature type="region of interest" description="Disordered" evidence="1">
    <location>
        <begin position="223"/>
        <end position="249"/>
    </location>
</feature>
<feature type="region of interest" description="Disordered" evidence="1">
    <location>
        <begin position="927"/>
        <end position="973"/>
    </location>
</feature>
<comment type="caution">
    <text evidence="2">The sequence shown here is derived from an EMBL/GenBank/DDBJ whole genome shotgun (WGS) entry which is preliminary data.</text>
</comment>
<proteinExistence type="predicted"/>
<feature type="compositionally biased region" description="Polar residues" evidence="1">
    <location>
        <begin position="352"/>
        <end position="371"/>
    </location>
</feature>
<feature type="compositionally biased region" description="Polar residues" evidence="1">
    <location>
        <begin position="827"/>
        <end position="839"/>
    </location>
</feature>
<evidence type="ECO:0000313" key="2">
    <source>
        <dbReference type="EMBL" id="KAG5507011.1"/>
    </source>
</evidence>
<dbReference type="RefSeq" id="XP_067757737.1">
    <property type="nucleotide sequence ID" value="XM_067901711.1"/>
</dbReference>
<dbReference type="EMBL" id="JAFJZO010000019">
    <property type="protein sequence ID" value="KAG5507011.1"/>
    <property type="molecule type" value="Genomic_DNA"/>
</dbReference>
<feature type="region of interest" description="Disordered" evidence="1">
    <location>
        <begin position="1037"/>
        <end position="1119"/>
    </location>
</feature>
<feature type="compositionally biased region" description="Polar residues" evidence="1">
    <location>
        <begin position="90"/>
        <end position="100"/>
    </location>
</feature>
<dbReference type="Proteomes" id="UP000674318">
    <property type="component" value="Unassembled WGS sequence"/>
</dbReference>
<feature type="compositionally biased region" description="Polar residues" evidence="1">
    <location>
        <begin position="224"/>
        <end position="243"/>
    </location>
</feature>
<name>A0A836IUT5_9TRYP</name>
<feature type="compositionally biased region" description="Basic and acidic residues" evidence="1">
    <location>
        <begin position="784"/>
        <end position="801"/>
    </location>
</feature>
<feature type="compositionally biased region" description="Polar residues" evidence="1">
    <location>
        <begin position="947"/>
        <end position="957"/>
    </location>
</feature>
<feature type="region of interest" description="Disordered" evidence="1">
    <location>
        <begin position="328"/>
        <end position="371"/>
    </location>
</feature>
<feature type="compositionally biased region" description="Low complexity" evidence="1">
    <location>
        <begin position="1101"/>
        <end position="1119"/>
    </location>
</feature>
<dbReference type="AlphaFoldDB" id="A0A836IUT5"/>
<dbReference type="OrthoDB" id="266640at2759"/>
<organism evidence="2 3">
    <name type="scientific">Porcisia hertigi</name>
    <dbReference type="NCBI Taxonomy" id="2761500"/>
    <lineage>
        <taxon>Eukaryota</taxon>
        <taxon>Discoba</taxon>
        <taxon>Euglenozoa</taxon>
        <taxon>Kinetoplastea</taxon>
        <taxon>Metakinetoplastina</taxon>
        <taxon>Trypanosomatida</taxon>
        <taxon>Trypanosomatidae</taxon>
        <taxon>Leishmaniinae</taxon>
        <taxon>Porcisia</taxon>
    </lineage>
</organism>
<accession>A0A836IUT5</accession>
<dbReference type="GeneID" id="94291788"/>
<keyword evidence="3" id="KW-1185">Reference proteome</keyword>
<feature type="compositionally biased region" description="Low complexity" evidence="1">
    <location>
        <begin position="927"/>
        <end position="946"/>
    </location>
</feature>
<feature type="region of interest" description="Disordered" evidence="1">
    <location>
        <begin position="774"/>
        <end position="841"/>
    </location>
</feature>
<evidence type="ECO:0000256" key="1">
    <source>
        <dbReference type="SAM" id="MobiDB-lite"/>
    </source>
</evidence>
<feature type="compositionally biased region" description="Low complexity" evidence="1">
    <location>
        <begin position="804"/>
        <end position="826"/>
    </location>
</feature>
<gene>
    <name evidence="2" type="ORF">JKF63_05757</name>
</gene>
<feature type="region of interest" description="Disordered" evidence="1">
    <location>
        <begin position="555"/>
        <end position="615"/>
    </location>
</feature>
<evidence type="ECO:0000313" key="3">
    <source>
        <dbReference type="Proteomes" id="UP000674318"/>
    </source>
</evidence>
<reference evidence="2 3" key="1">
    <citation type="submission" date="2021-02" db="EMBL/GenBank/DDBJ databases">
        <title>Porcisia hertigi Genome sequencing and assembly.</title>
        <authorList>
            <person name="Almutairi H."/>
            <person name="Gatherer D."/>
        </authorList>
    </citation>
    <scope>NUCLEOTIDE SEQUENCE [LARGE SCALE GENOMIC DNA]</scope>
    <source>
        <strain evidence="2 3">C119</strain>
    </source>
</reference>
<feature type="region of interest" description="Disordered" evidence="1">
    <location>
        <begin position="90"/>
        <end position="117"/>
    </location>
</feature>
<protein>
    <submittedName>
        <fullName evidence="2">Uncharacterized protein</fullName>
    </submittedName>
</protein>